<name>A0A9D1MNV5_9FIRM</name>
<comment type="subcellular location">
    <subcellularLocation>
        <location evidence="1">Cell membrane</location>
        <topology evidence="1">Multi-pass membrane protein</topology>
    </subcellularLocation>
</comment>
<feature type="transmembrane region" description="Helical" evidence="6">
    <location>
        <begin position="334"/>
        <end position="356"/>
    </location>
</feature>
<feature type="transmembrane region" description="Helical" evidence="6">
    <location>
        <begin position="276"/>
        <end position="298"/>
    </location>
</feature>
<evidence type="ECO:0000313" key="8">
    <source>
        <dbReference type="Proteomes" id="UP000824099"/>
    </source>
</evidence>
<evidence type="ECO:0000256" key="1">
    <source>
        <dbReference type="ARBA" id="ARBA00004651"/>
    </source>
</evidence>
<dbReference type="InterPro" id="IPR005495">
    <property type="entry name" value="LptG/LptF_permease"/>
</dbReference>
<sequence>MRILDKYILKELMGPFFFGIAAFSSIFIASSMLYKLTQYMTKYGASIESLFQLFLYSLPEVINYTFPMSMLLASLLAMGRLSASSEITAMKSGGISFARIAAPVLVVGFVVSLFSVVWAEKVVPASKVAYTHILNYEIKHDTKPRSQEHVVIKSLSGDNLSRLTYARSFDEETGMMKDITIEEFEHGELSRIQKAKTAEWRDGAWFMQDGSVFTVTSDGINQSLHFIEQVLPITVTPKEITLDQKEPDEMTLNELQEYIHILEAQYLPTNKYWMEIYMRFSIPMASFFFALVGVPLGLQPQRASSSIGLGISIIVIFVYYAIMTLTSGLGRGGALPPLLAAIIPNALCLIAGIWLMRKKSQ</sequence>
<feature type="transmembrane region" description="Helical" evidence="6">
    <location>
        <begin position="100"/>
        <end position="119"/>
    </location>
</feature>
<evidence type="ECO:0000256" key="6">
    <source>
        <dbReference type="SAM" id="Phobius"/>
    </source>
</evidence>
<evidence type="ECO:0000256" key="5">
    <source>
        <dbReference type="ARBA" id="ARBA00023136"/>
    </source>
</evidence>
<reference evidence="7" key="1">
    <citation type="submission" date="2020-10" db="EMBL/GenBank/DDBJ databases">
        <authorList>
            <person name="Gilroy R."/>
        </authorList>
    </citation>
    <scope>NUCLEOTIDE SEQUENCE</scope>
    <source>
        <strain evidence="7">CHK160-1198</strain>
    </source>
</reference>
<evidence type="ECO:0000256" key="3">
    <source>
        <dbReference type="ARBA" id="ARBA00022692"/>
    </source>
</evidence>
<gene>
    <name evidence="7" type="primary">lptG</name>
    <name evidence="7" type="ORF">IAB06_01720</name>
</gene>
<dbReference type="GO" id="GO:0015920">
    <property type="term" value="P:lipopolysaccharide transport"/>
    <property type="evidence" value="ECO:0007669"/>
    <property type="project" value="TreeGrafter"/>
</dbReference>
<feature type="transmembrane region" description="Helical" evidence="6">
    <location>
        <begin position="305"/>
        <end position="322"/>
    </location>
</feature>
<dbReference type="Pfam" id="PF03739">
    <property type="entry name" value="LptF_LptG"/>
    <property type="match status" value="1"/>
</dbReference>
<dbReference type="EMBL" id="DVNI01000024">
    <property type="protein sequence ID" value="HIU63746.1"/>
    <property type="molecule type" value="Genomic_DNA"/>
</dbReference>
<dbReference type="PANTHER" id="PTHR33529">
    <property type="entry name" value="SLR0882 PROTEIN-RELATED"/>
    <property type="match status" value="1"/>
</dbReference>
<protein>
    <submittedName>
        <fullName evidence="7">LPS export ABC transporter permease LptG</fullName>
    </submittedName>
</protein>
<keyword evidence="2" id="KW-1003">Cell membrane</keyword>
<dbReference type="NCBIfam" id="TIGR04408">
    <property type="entry name" value="LptG_lptG"/>
    <property type="match status" value="1"/>
</dbReference>
<organism evidence="7 8">
    <name type="scientific">Candidatus Avacidaminococcus intestinavium</name>
    <dbReference type="NCBI Taxonomy" id="2840684"/>
    <lineage>
        <taxon>Bacteria</taxon>
        <taxon>Bacillati</taxon>
        <taxon>Bacillota</taxon>
        <taxon>Negativicutes</taxon>
        <taxon>Acidaminococcales</taxon>
        <taxon>Acidaminococcaceae</taxon>
        <taxon>Acidaminococcaceae incertae sedis</taxon>
        <taxon>Candidatus Avacidaminococcus</taxon>
    </lineage>
</organism>
<dbReference type="GO" id="GO:0043190">
    <property type="term" value="C:ATP-binding cassette (ABC) transporter complex"/>
    <property type="evidence" value="ECO:0007669"/>
    <property type="project" value="InterPro"/>
</dbReference>
<proteinExistence type="predicted"/>
<keyword evidence="5 6" id="KW-0472">Membrane</keyword>
<reference evidence="7" key="2">
    <citation type="journal article" date="2021" name="PeerJ">
        <title>Extensive microbial diversity within the chicken gut microbiome revealed by metagenomics and culture.</title>
        <authorList>
            <person name="Gilroy R."/>
            <person name="Ravi A."/>
            <person name="Getino M."/>
            <person name="Pursley I."/>
            <person name="Horton D.L."/>
            <person name="Alikhan N.F."/>
            <person name="Baker D."/>
            <person name="Gharbi K."/>
            <person name="Hall N."/>
            <person name="Watson M."/>
            <person name="Adriaenssens E.M."/>
            <person name="Foster-Nyarko E."/>
            <person name="Jarju S."/>
            <person name="Secka A."/>
            <person name="Antonio M."/>
            <person name="Oren A."/>
            <person name="Chaudhuri R.R."/>
            <person name="La Ragione R."/>
            <person name="Hildebrand F."/>
            <person name="Pallen M.J."/>
        </authorList>
    </citation>
    <scope>NUCLEOTIDE SEQUENCE</scope>
    <source>
        <strain evidence="7">CHK160-1198</strain>
    </source>
</reference>
<evidence type="ECO:0000313" key="7">
    <source>
        <dbReference type="EMBL" id="HIU63746.1"/>
    </source>
</evidence>
<evidence type="ECO:0000256" key="2">
    <source>
        <dbReference type="ARBA" id="ARBA00022475"/>
    </source>
</evidence>
<dbReference type="Proteomes" id="UP000824099">
    <property type="component" value="Unassembled WGS sequence"/>
</dbReference>
<feature type="transmembrane region" description="Helical" evidence="6">
    <location>
        <begin position="61"/>
        <end position="79"/>
    </location>
</feature>
<dbReference type="InterPro" id="IPR030923">
    <property type="entry name" value="LptG"/>
</dbReference>
<keyword evidence="3 6" id="KW-0812">Transmembrane</keyword>
<accession>A0A9D1MNV5</accession>
<feature type="transmembrane region" description="Helical" evidence="6">
    <location>
        <begin position="12"/>
        <end position="34"/>
    </location>
</feature>
<keyword evidence="4 6" id="KW-1133">Transmembrane helix</keyword>
<evidence type="ECO:0000256" key="4">
    <source>
        <dbReference type="ARBA" id="ARBA00022989"/>
    </source>
</evidence>
<dbReference type="GO" id="GO:0055085">
    <property type="term" value="P:transmembrane transport"/>
    <property type="evidence" value="ECO:0007669"/>
    <property type="project" value="InterPro"/>
</dbReference>
<comment type="caution">
    <text evidence="7">The sequence shown here is derived from an EMBL/GenBank/DDBJ whole genome shotgun (WGS) entry which is preliminary data.</text>
</comment>
<dbReference type="PANTHER" id="PTHR33529:SF6">
    <property type="entry name" value="YJGP_YJGQ FAMILY PERMEASE"/>
    <property type="match status" value="1"/>
</dbReference>
<dbReference type="AlphaFoldDB" id="A0A9D1MNV5"/>